<dbReference type="HOGENOM" id="CLU_2741965_0_0_1"/>
<dbReference type="GeneID" id="19880702"/>
<sequence>MTGVKAINAYKHGYIGGRGRVTSRAAMSGMDSELGGRTRYTRKREQKKSTVFTYQCVYNSYHRNRGEVKRT</sequence>
<gene>
    <name evidence="1" type="ORF">VCUG_02846</name>
</gene>
<evidence type="ECO:0000313" key="1">
    <source>
        <dbReference type="EMBL" id="ETA55728.1"/>
    </source>
</evidence>
<organism evidence="1 2">
    <name type="scientific">Vavraia culicis (isolate floridensis)</name>
    <name type="common">Microsporidian parasite</name>
    <dbReference type="NCBI Taxonomy" id="948595"/>
    <lineage>
        <taxon>Eukaryota</taxon>
        <taxon>Fungi</taxon>
        <taxon>Fungi incertae sedis</taxon>
        <taxon>Microsporidia</taxon>
        <taxon>Pleistophoridae</taxon>
        <taxon>Vavraia</taxon>
    </lineage>
</organism>
<keyword evidence="2" id="KW-1185">Reference proteome</keyword>
<dbReference type="Proteomes" id="UP000011081">
    <property type="component" value="Unassembled WGS sequence"/>
</dbReference>
<dbReference type="RefSeq" id="XP_008074604.1">
    <property type="nucleotide sequence ID" value="XM_008076413.1"/>
</dbReference>
<evidence type="ECO:0000313" key="2">
    <source>
        <dbReference type="Proteomes" id="UP000011081"/>
    </source>
</evidence>
<name>A0A024RE32_VAVCU</name>
<accession>A0A024RE32</accession>
<dbReference type="AlphaFoldDB" id="A0A024RE32"/>
<dbReference type="InParanoid" id="A0A024RE32"/>
<proteinExistence type="predicted"/>
<reference evidence="2" key="1">
    <citation type="submission" date="2011-03" db="EMBL/GenBank/DDBJ databases">
        <title>The genome sequence of Vavraia culicis strain floridensis.</title>
        <authorList>
            <consortium name="The Broad Institute Genome Sequencing Platform"/>
            <person name="Cuomo C."/>
            <person name="Becnel J."/>
            <person name="Sanscrainte N."/>
            <person name="Young S.K."/>
            <person name="Zeng Q."/>
            <person name="Gargeya S."/>
            <person name="Fitzgerald M."/>
            <person name="Haas B."/>
            <person name="Abouelleil A."/>
            <person name="Alvarado L."/>
            <person name="Arachchi H.M."/>
            <person name="Berlin A."/>
            <person name="Chapman S.B."/>
            <person name="Gearin G."/>
            <person name="Goldberg J."/>
            <person name="Griggs A."/>
            <person name="Gujja S."/>
            <person name="Hansen M."/>
            <person name="Heiman D."/>
            <person name="Howarth C."/>
            <person name="Larimer J."/>
            <person name="Lui A."/>
            <person name="MacDonald P.J.P."/>
            <person name="McCowen C."/>
            <person name="Montmayeur A."/>
            <person name="Murphy C."/>
            <person name="Neiman D."/>
            <person name="Pearson M."/>
            <person name="Priest M."/>
            <person name="Roberts A."/>
            <person name="Saif S."/>
            <person name="Shea T."/>
            <person name="Sisk P."/>
            <person name="Stolte C."/>
            <person name="Sykes S."/>
            <person name="Wortman J."/>
            <person name="Nusbaum C."/>
            <person name="Birren B."/>
        </authorList>
    </citation>
    <scope>NUCLEOTIDE SEQUENCE [LARGE SCALE GENOMIC DNA]</scope>
    <source>
        <strain evidence="2">floridensis</strain>
    </source>
</reference>
<dbReference type="VEuPathDB" id="MicrosporidiaDB:VCUG_02846"/>
<dbReference type="EMBL" id="GL877428">
    <property type="protein sequence ID" value="ETA55728.1"/>
    <property type="molecule type" value="Genomic_DNA"/>
</dbReference>
<protein>
    <submittedName>
        <fullName evidence="1">Uncharacterized protein</fullName>
    </submittedName>
</protein>